<dbReference type="Proteomes" id="UP000694005">
    <property type="component" value="Chromosome A02"/>
</dbReference>
<evidence type="ECO:0000313" key="2">
    <source>
        <dbReference type="EMBL" id="CAG7892642.1"/>
    </source>
</evidence>
<evidence type="ECO:0000259" key="1">
    <source>
        <dbReference type="Pfam" id="PF03478"/>
    </source>
</evidence>
<accession>A0A8D9LZB0</accession>
<dbReference type="Pfam" id="PF03478">
    <property type="entry name" value="Beta-prop_KIB1-4"/>
    <property type="match status" value="1"/>
</dbReference>
<protein>
    <recommendedName>
        <fullName evidence="1">KIB1-4 beta-propeller domain-containing protein</fullName>
    </recommendedName>
</protein>
<name>A0A8D9LZB0_BRACM</name>
<dbReference type="EMBL" id="LS974618">
    <property type="protein sequence ID" value="CAG7892642.1"/>
    <property type="molecule type" value="Genomic_DNA"/>
</dbReference>
<dbReference type="InterPro" id="IPR005174">
    <property type="entry name" value="KIB1-4_b-propeller"/>
</dbReference>
<feature type="domain" description="KIB1-4 beta-propeller" evidence="1">
    <location>
        <begin position="16"/>
        <end position="73"/>
    </location>
</feature>
<reference evidence="2 3" key="1">
    <citation type="submission" date="2021-07" db="EMBL/GenBank/DDBJ databases">
        <authorList>
            <consortium name="Genoscope - CEA"/>
            <person name="William W."/>
        </authorList>
    </citation>
    <scope>NUCLEOTIDE SEQUENCE [LARGE SCALE GENOMIC DNA]</scope>
</reference>
<proteinExistence type="predicted"/>
<evidence type="ECO:0000313" key="3">
    <source>
        <dbReference type="Proteomes" id="UP000694005"/>
    </source>
</evidence>
<dbReference type="AlphaFoldDB" id="A0A8D9LZB0"/>
<feature type="non-terminal residue" evidence="2">
    <location>
        <position position="1"/>
    </location>
</feature>
<feature type="non-terminal residue" evidence="2">
    <location>
        <position position="78"/>
    </location>
</feature>
<gene>
    <name evidence="2" type="ORF">BRAPAZ1V2_A02P15940.2</name>
</gene>
<organism evidence="2 3">
    <name type="scientific">Brassica campestris</name>
    <name type="common">Field mustard</name>
    <dbReference type="NCBI Taxonomy" id="3711"/>
    <lineage>
        <taxon>Eukaryota</taxon>
        <taxon>Viridiplantae</taxon>
        <taxon>Streptophyta</taxon>
        <taxon>Embryophyta</taxon>
        <taxon>Tracheophyta</taxon>
        <taxon>Spermatophyta</taxon>
        <taxon>Magnoliopsida</taxon>
        <taxon>eudicotyledons</taxon>
        <taxon>Gunneridae</taxon>
        <taxon>Pentapetalae</taxon>
        <taxon>rosids</taxon>
        <taxon>malvids</taxon>
        <taxon>Brassicales</taxon>
        <taxon>Brassicaceae</taxon>
        <taxon>Brassiceae</taxon>
        <taxon>Brassica</taxon>
    </lineage>
</organism>
<sequence length="78" mass="8939">SSTRRQPRSPRVVFARMRTKALMVFKLDDEGNTVYTQDMGNLVVFLSNSEPFCVPATSFPGMDPNYVHFRDFEETGFV</sequence>
<dbReference type="Gramene" id="A02p15940.2_BraZ1">
    <property type="protein sequence ID" value="A02p15940.2_BraZ1.CDS.1"/>
    <property type="gene ID" value="A02g15940.2_BraZ1"/>
</dbReference>